<evidence type="ECO:0000256" key="1">
    <source>
        <dbReference type="ARBA" id="ARBA00007749"/>
    </source>
</evidence>
<dbReference type="Proteomes" id="UP001195941">
    <property type="component" value="Unassembled WGS sequence"/>
</dbReference>
<keyword evidence="2" id="KW-0479">Metal-binding</keyword>
<evidence type="ECO:0000259" key="5">
    <source>
        <dbReference type="SMART" id="SM00849"/>
    </source>
</evidence>
<accession>A0ABS5HSS4</accession>
<proteinExistence type="inferred from homology"/>
<sequence length="260" mass="27448">MAVHDSSAGRVTCLTDGAMSFAPEVFAALPEAERDALLAAAGESEIRTEFNCFLLEQPGAAPVLIDAGCGPLFGDKGGALAGQLAERGIAPEAVEKVIFTHLHRDHVGGALDGDAAVFPNAEIIMLDVERDFWQGKTDQPGGVLIAAYEGRIRTVSDGDEILPGVHAWHLPGHTPGHMGLRIGDDLVIVADILHAELLQLPHPEVSSIYDTDGAQGAETRRAALAEIADNDLVYCGGHQLGPQKFGRLRRAGQGFEKVAP</sequence>
<evidence type="ECO:0000313" key="7">
    <source>
        <dbReference type="Proteomes" id="UP001195941"/>
    </source>
</evidence>
<dbReference type="SUPFAM" id="SSF56281">
    <property type="entry name" value="Metallo-hydrolase/oxidoreductase"/>
    <property type="match status" value="1"/>
</dbReference>
<keyword evidence="7" id="KW-1185">Reference proteome</keyword>
<evidence type="ECO:0000313" key="6">
    <source>
        <dbReference type="EMBL" id="MBR9651832.1"/>
    </source>
</evidence>
<dbReference type="EMBL" id="JADMKU010000010">
    <property type="protein sequence ID" value="MBR9651832.1"/>
    <property type="molecule type" value="Genomic_DNA"/>
</dbReference>
<dbReference type="PANTHER" id="PTHR42978">
    <property type="entry name" value="QUORUM-QUENCHING LACTONASE YTNP-RELATED-RELATED"/>
    <property type="match status" value="1"/>
</dbReference>
<dbReference type="InterPro" id="IPR036866">
    <property type="entry name" value="RibonucZ/Hydroxyglut_hydro"/>
</dbReference>
<dbReference type="Pfam" id="PF00753">
    <property type="entry name" value="Lactamase_B"/>
    <property type="match status" value="1"/>
</dbReference>
<organism evidence="6 7">
    <name type="scientific">Thalassovita aquimarina</name>
    <dbReference type="NCBI Taxonomy" id="2785917"/>
    <lineage>
        <taxon>Bacteria</taxon>
        <taxon>Pseudomonadati</taxon>
        <taxon>Pseudomonadota</taxon>
        <taxon>Alphaproteobacteria</taxon>
        <taxon>Rhodobacterales</taxon>
        <taxon>Roseobacteraceae</taxon>
        <taxon>Thalassovita</taxon>
    </lineage>
</organism>
<evidence type="ECO:0000256" key="4">
    <source>
        <dbReference type="ARBA" id="ARBA00022833"/>
    </source>
</evidence>
<keyword evidence="3" id="KW-0378">Hydrolase</keyword>
<dbReference type="PANTHER" id="PTHR42978:SF6">
    <property type="entry name" value="QUORUM-QUENCHING LACTONASE YTNP-RELATED"/>
    <property type="match status" value="1"/>
</dbReference>
<comment type="similarity">
    <text evidence="1">Belongs to the metallo-beta-lactamase superfamily.</text>
</comment>
<gene>
    <name evidence="6" type="ORF">IT775_11945</name>
</gene>
<evidence type="ECO:0000256" key="2">
    <source>
        <dbReference type="ARBA" id="ARBA00022723"/>
    </source>
</evidence>
<dbReference type="Gene3D" id="3.60.15.10">
    <property type="entry name" value="Ribonuclease Z/Hydroxyacylglutathione hydrolase-like"/>
    <property type="match status" value="1"/>
</dbReference>
<comment type="caution">
    <text evidence="6">The sequence shown here is derived from an EMBL/GenBank/DDBJ whole genome shotgun (WGS) entry which is preliminary data.</text>
</comment>
<evidence type="ECO:0000256" key="3">
    <source>
        <dbReference type="ARBA" id="ARBA00022801"/>
    </source>
</evidence>
<reference evidence="6 7" key="1">
    <citation type="journal article" date="2021" name="Arch. Microbiol.">
        <title>Thalassobius aquimarinus sp. nov., isolated from the Sea of Japan seashore.</title>
        <authorList>
            <person name="Kurilenko V.V."/>
            <person name="Romanenko L.A."/>
            <person name="Chernysheva N.Y."/>
            <person name="Velansky P.V."/>
            <person name="Tekutyeva L.A."/>
            <person name="Isaeva M.P."/>
            <person name="Mikhailov V.V."/>
        </authorList>
    </citation>
    <scope>NUCLEOTIDE SEQUENCE [LARGE SCALE GENOMIC DNA]</scope>
    <source>
        <strain evidence="6 7">KMM 8518</strain>
    </source>
</reference>
<dbReference type="SMART" id="SM00849">
    <property type="entry name" value="Lactamase_B"/>
    <property type="match status" value="1"/>
</dbReference>
<feature type="domain" description="Metallo-beta-lactamase" evidence="5">
    <location>
        <begin position="49"/>
        <end position="238"/>
    </location>
</feature>
<protein>
    <submittedName>
        <fullName evidence="6">MBL fold metallo-hydrolase</fullName>
    </submittedName>
</protein>
<name>A0ABS5HSS4_9RHOB</name>
<dbReference type="InterPro" id="IPR001279">
    <property type="entry name" value="Metallo-B-lactamas"/>
</dbReference>
<dbReference type="InterPro" id="IPR051013">
    <property type="entry name" value="MBL_superfamily_lactonases"/>
</dbReference>
<dbReference type="CDD" id="cd07720">
    <property type="entry name" value="OPHC2-like_MBL-fold"/>
    <property type="match status" value="1"/>
</dbReference>
<dbReference type="RefSeq" id="WP_212701353.1">
    <property type="nucleotide sequence ID" value="NZ_JADMKU010000010.1"/>
</dbReference>
<keyword evidence="4" id="KW-0862">Zinc</keyword>